<dbReference type="OrthoDB" id="1073019at2"/>
<name>A0A1H3ZUD4_XYLRU</name>
<dbReference type="CDD" id="cd13120">
    <property type="entry name" value="BF2867_like_N"/>
    <property type="match status" value="1"/>
</dbReference>
<accession>A0A1H3ZUD4</accession>
<dbReference type="PROSITE" id="PS51257">
    <property type="entry name" value="PROKAR_LIPOPROTEIN"/>
    <property type="match status" value="1"/>
</dbReference>
<dbReference type="AlphaFoldDB" id="A0A1H3ZUD4"/>
<reference evidence="1 2" key="1">
    <citation type="submission" date="2016-10" db="EMBL/GenBank/DDBJ databases">
        <authorList>
            <person name="de Groot N.N."/>
        </authorList>
    </citation>
    <scope>NUCLEOTIDE SEQUENCE [LARGE SCALE GENOMIC DNA]</scope>
    <source>
        <strain evidence="1 2">D31d</strain>
    </source>
</reference>
<evidence type="ECO:0000313" key="1">
    <source>
        <dbReference type="EMBL" id="SEA27333.1"/>
    </source>
</evidence>
<evidence type="ECO:0000313" key="2">
    <source>
        <dbReference type="Proteomes" id="UP000182257"/>
    </source>
</evidence>
<gene>
    <name evidence="1" type="ORF">SAMN05216462_0929</name>
</gene>
<organism evidence="1 2">
    <name type="scientific">Xylanibacter ruminicola</name>
    <name type="common">Prevotella ruminicola</name>
    <dbReference type="NCBI Taxonomy" id="839"/>
    <lineage>
        <taxon>Bacteria</taxon>
        <taxon>Pseudomonadati</taxon>
        <taxon>Bacteroidota</taxon>
        <taxon>Bacteroidia</taxon>
        <taxon>Bacteroidales</taxon>
        <taxon>Prevotellaceae</taxon>
        <taxon>Xylanibacter</taxon>
    </lineage>
</organism>
<proteinExistence type="predicted"/>
<protein>
    <submittedName>
        <fullName evidence="1">Fimbrillin-like</fullName>
    </submittedName>
</protein>
<dbReference type="RefSeq" id="WP_081352868.1">
    <property type="nucleotide sequence ID" value="NZ_FNRF01000002.1"/>
</dbReference>
<sequence>MKKQVLFAIATMTLASCSSDGLVNNSSSGGGEAPIAFSVEKKNITRATNLETLGHYNFGVWAYKYKEGAKTGAEVMNHYLVGYSNGVDEGYDKSKATTWAGSTDSDEDHVSPWFYEGLGNGEYSTTNSKFYQSGQTAYMAKNSKQILRYWDLAYATTNFYAYAPYNQNVTFEESSTGAKTMTFGATNTIRDGYDNPLNSAYTGFDRSLSEYMYAGVQATNSAKKDVIVPFKHMGAQVNVRFYEDIPNYRVEIIDLGADNGTFATDVKDDLKKGIQATPAKKTEDTYGSSKYFTTNGATITFDADATPTFKYTTEGSNETSDNLMFLVPNTNLDETTIPGHKLIPEAVTSGTQTAFATSPTVYYAVAQPDNSETGFTFHISYRIIAEDNKEVITVHNATVFVPAKDGSEFIAAWQPNVKYTYSFKITKNSTGTTYPETEIKPTDPTPSTKKSLYPIVFDGATIEDYTPNSNAKEY</sequence>
<dbReference type="EMBL" id="FNRF01000002">
    <property type="protein sequence ID" value="SEA27333.1"/>
    <property type="molecule type" value="Genomic_DNA"/>
</dbReference>
<dbReference type="Proteomes" id="UP000182257">
    <property type="component" value="Unassembled WGS sequence"/>
</dbReference>